<dbReference type="Proteomes" id="UP001368654">
    <property type="component" value="Unassembled WGS sequence"/>
</dbReference>
<dbReference type="CDD" id="cd02976">
    <property type="entry name" value="NrdH"/>
    <property type="match status" value="1"/>
</dbReference>
<dbReference type="EMBL" id="JBBDGL010000001">
    <property type="protein sequence ID" value="MEJ1154611.1"/>
    <property type="molecule type" value="Genomic_DNA"/>
</dbReference>
<dbReference type="SUPFAM" id="SSF52833">
    <property type="entry name" value="Thioredoxin-like"/>
    <property type="match status" value="1"/>
</dbReference>
<name>A0ABU8LQS2_9MICO</name>
<dbReference type="Pfam" id="PF00462">
    <property type="entry name" value="Glutaredoxin"/>
    <property type="match status" value="1"/>
</dbReference>
<evidence type="ECO:0000313" key="4">
    <source>
        <dbReference type="Proteomes" id="UP001368654"/>
    </source>
</evidence>
<organism evidence="3 4">
    <name type="scientific">Microbacterium marmarense</name>
    <dbReference type="NCBI Taxonomy" id="3122051"/>
    <lineage>
        <taxon>Bacteria</taxon>
        <taxon>Bacillati</taxon>
        <taxon>Actinomycetota</taxon>
        <taxon>Actinomycetes</taxon>
        <taxon>Micrococcales</taxon>
        <taxon>Microbacteriaceae</taxon>
        <taxon>Microbacterium</taxon>
    </lineage>
</organism>
<accession>A0ABU8LQS2</accession>
<keyword evidence="4" id="KW-1185">Reference proteome</keyword>
<reference evidence="3 4" key="1">
    <citation type="submission" date="2024-02" db="EMBL/GenBank/DDBJ databases">
        <authorList>
            <person name="Saticioglu I.B."/>
        </authorList>
    </citation>
    <scope>NUCLEOTIDE SEQUENCE [LARGE SCALE GENOMIC DNA]</scope>
    <source>
        <strain evidence="3 4">Mu-86</strain>
    </source>
</reference>
<feature type="domain" description="Glutaredoxin" evidence="2">
    <location>
        <begin position="11"/>
        <end position="71"/>
    </location>
</feature>
<dbReference type="Gene3D" id="3.40.30.10">
    <property type="entry name" value="Glutaredoxin"/>
    <property type="match status" value="1"/>
</dbReference>
<dbReference type="RefSeq" id="WP_337337045.1">
    <property type="nucleotide sequence ID" value="NZ_JBBDGL010000001.1"/>
</dbReference>
<comment type="caution">
    <text evidence="3">The sequence shown here is derived from an EMBL/GenBank/DDBJ whole genome shotgun (WGS) entry which is preliminary data.</text>
</comment>
<evidence type="ECO:0000313" key="3">
    <source>
        <dbReference type="EMBL" id="MEJ1154611.1"/>
    </source>
</evidence>
<protein>
    <submittedName>
        <fullName evidence="3">Glutaredoxin family protein</fullName>
    </submittedName>
</protein>
<feature type="compositionally biased region" description="Polar residues" evidence="1">
    <location>
        <begin position="109"/>
        <end position="124"/>
    </location>
</feature>
<dbReference type="InterPro" id="IPR002109">
    <property type="entry name" value="Glutaredoxin"/>
</dbReference>
<proteinExistence type="predicted"/>
<dbReference type="InterPro" id="IPR036249">
    <property type="entry name" value="Thioredoxin-like_sf"/>
</dbReference>
<sequence length="124" mass="12846">MTTAPIGSVGVTVYTAGATCVQCKLTEQVMDAEGIPHTVVDLTDDRNAPAREYVTNDLGYSQAPVVVVDDHEHWAGFQPARIKGLANGLSVSARGIAAARAAESQSNSPNASHLLTTPSSGISL</sequence>
<feature type="region of interest" description="Disordered" evidence="1">
    <location>
        <begin position="102"/>
        <end position="124"/>
    </location>
</feature>
<evidence type="ECO:0000256" key="1">
    <source>
        <dbReference type="SAM" id="MobiDB-lite"/>
    </source>
</evidence>
<gene>
    <name evidence="3" type="ORF">WDU96_03235</name>
</gene>
<evidence type="ECO:0000259" key="2">
    <source>
        <dbReference type="Pfam" id="PF00462"/>
    </source>
</evidence>
<dbReference type="PROSITE" id="PS51354">
    <property type="entry name" value="GLUTAREDOXIN_2"/>
    <property type="match status" value="1"/>
</dbReference>